<protein>
    <recommendedName>
        <fullName evidence="10">DNA mismatch repair protein MSH4</fullName>
    </recommendedName>
</protein>
<dbReference type="SUPFAM" id="SSF48334">
    <property type="entry name" value="DNA repair protein MutS, domain III"/>
    <property type="match status" value="1"/>
</dbReference>
<dbReference type="Gene3D" id="3.30.420.110">
    <property type="entry name" value="MutS, connector domain"/>
    <property type="match status" value="1"/>
</dbReference>
<dbReference type="Pfam" id="PF05192">
    <property type="entry name" value="MutS_III"/>
    <property type="match status" value="1"/>
</dbReference>
<keyword evidence="3" id="KW-0067">ATP-binding</keyword>
<dbReference type="InterPro" id="IPR036187">
    <property type="entry name" value="DNA_mismatch_repair_MutS_sf"/>
</dbReference>
<dbReference type="Gene3D" id="1.10.1420.10">
    <property type="match status" value="2"/>
</dbReference>
<dbReference type="Pfam" id="PF05190">
    <property type="entry name" value="MutS_IV"/>
    <property type="match status" value="1"/>
</dbReference>
<accession>A0A8K0MJD1</accession>
<comment type="similarity">
    <text evidence="1">Belongs to the DNA mismatch repair MutS family.</text>
</comment>
<dbReference type="Gene3D" id="3.40.50.300">
    <property type="entry name" value="P-loop containing nucleotide triphosphate hydrolases"/>
    <property type="match status" value="1"/>
</dbReference>
<dbReference type="SMART" id="SM00533">
    <property type="entry name" value="MUTSd"/>
    <property type="match status" value="1"/>
</dbReference>
<dbReference type="AlphaFoldDB" id="A0A8K0MJD1"/>
<dbReference type="InterPro" id="IPR027417">
    <property type="entry name" value="P-loop_NTPase"/>
</dbReference>
<keyword evidence="5" id="KW-0469">Meiosis</keyword>
<evidence type="ECO:0008006" key="10">
    <source>
        <dbReference type="Google" id="ProtNLM"/>
    </source>
</evidence>
<keyword evidence="4" id="KW-0238">DNA-binding</keyword>
<dbReference type="InterPro" id="IPR007696">
    <property type="entry name" value="DNA_mismatch_repair_MutS_core"/>
</dbReference>
<organism evidence="8 9">
    <name type="scientific">Rhamnella rubrinervis</name>
    <dbReference type="NCBI Taxonomy" id="2594499"/>
    <lineage>
        <taxon>Eukaryota</taxon>
        <taxon>Viridiplantae</taxon>
        <taxon>Streptophyta</taxon>
        <taxon>Embryophyta</taxon>
        <taxon>Tracheophyta</taxon>
        <taxon>Spermatophyta</taxon>
        <taxon>Magnoliopsida</taxon>
        <taxon>eudicotyledons</taxon>
        <taxon>Gunneridae</taxon>
        <taxon>Pentapetalae</taxon>
        <taxon>rosids</taxon>
        <taxon>fabids</taxon>
        <taxon>Rosales</taxon>
        <taxon>Rhamnaceae</taxon>
        <taxon>rhamnoid group</taxon>
        <taxon>Rhamneae</taxon>
        <taxon>Rhamnella</taxon>
    </lineage>
</organism>
<dbReference type="EMBL" id="VOIH02000004">
    <property type="protein sequence ID" value="KAF3448309.1"/>
    <property type="molecule type" value="Genomic_DNA"/>
</dbReference>
<dbReference type="Pfam" id="PF00488">
    <property type="entry name" value="MutS_V"/>
    <property type="match status" value="1"/>
</dbReference>
<dbReference type="InterPro" id="IPR017261">
    <property type="entry name" value="DNA_mismatch_repair_MutS/MSH"/>
</dbReference>
<dbReference type="GO" id="GO:0140664">
    <property type="term" value="F:ATP-dependent DNA damage sensor activity"/>
    <property type="evidence" value="ECO:0007669"/>
    <property type="project" value="InterPro"/>
</dbReference>
<evidence type="ECO:0000256" key="4">
    <source>
        <dbReference type="ARBA" id="ARBA00023125"/>
    </source>
</evidence>
<dbReference type="GO" id="GO:0005634">
    <property type="term" value="C:nucleus"/>
    <property type="evidence" value="ECO:0007669"/>
    <property type="project" value="TreeGrafter"/>
</dbReference>
<evidence type="ECO:0000256" key="2">
    <source>
        <dbReference type="ARBA" id="ARBA00022741"/>
    </source>
</evidence>
<proteinExistence type="inferred from homology"/>
<name>A0A8K0MJD1_9ROSA</name>
<dbReference type="OrthoDB" id="276261at2759"/>
<keyword evidence="9" id="KW-1185">Reference proteome</keyword>
<dbReference type="PIRSF" id="PIRSF037677">
    <property type="entry name" value="DNA_mis_repair_Msh6"/>
    <property type="match status" value="1"/>
</dbReference>
<keyword evidence="2" id="KW-0547">Nucleotide-binding</keyword>
<dbReference type="FunFam" id="3.40.50.300:FF:001249">
    <property type="entry name" value="DNA mismatch repair protein MSH4"/>
    <property type="match status" value="1"/>
</dbReference>
<dbReference type="SUPFAM" id="SSF52540">
    <property type="entry name" value="P-loop containing nucleoside triphosphate hydrolases"/>
    <property type="match status" value="1"/>
</dbReference>
<sequence length="792" mass="89054">MEDDGGERSSFVIGLIENRAKEVGVAAFDLRSASLHLSQYIETSSSYQNTKTLVHFYDPMVIIVSPNKLAPDGMVGVSELVDRFYPVVKKVVMPRGCFDDTKGAVLIKNLAAKEPSALGLDTYYKQYYLCLAAAAATIKWIEAEKGVIVTNHSLLVTFNGSFDHMNIDATSVQNLEIIEPFHSTLRGTSNKKRSLFHMLKTTKTVGGTRLLRANLLQPLKDIETINARLDCLDELMSKEQLFFGLSQVLRKFPKETDRVLCHFCFKPKKVTNEVLRVDSSRKSQVLISSIILLKTALDALPLLSKVLKDAKSFVLANIYKTICENEKYAFIRKRIVEVIDEDVLHARVPFVARTQQCFAVKAGIDGLLDIARRSFCDTSEAIHNLVNKYREDFKLPNLKFPFNNRHGFYLSIPHKDIQGKLPSQFIQVVKHGNNIHCSTLELASLNVRNKSAAAECYKRTEICLEALVDAIRQDVSVLTLLAEVLCLLDMIVNSFAHAISTKPVDRYTRPEFTDNGPMAIDAGRHPILETIHNDFVPNSMFLSEASNMVIVMGPNMSGKSTYLQQVCLTVILAQIGCYVPAHFATLRVVDRIFTRMGTLDNLESNSSTFMTEMKETAFIMQNVSQRSLIVMDELGRATSSSDGSAVAWSCCEYLLSLKAYTIFATHMENLAELATIYPNVKILHLHVDIRNNRLDFKFQLKDGPRHIPHYGLLLAEVAGLPSSVIETARSITSRITKNDVKRMEVNFLQYHPIQMAYHVAQRLICLKYSSQDEDSIRQALLSLKESYIDGRL</sequence>
<dbReference type="GO" id="GO:0005524">
    <property type="term" value="F:ATP binding"/>
    <property type="evidence" value="ECO:0007669"/>
    <property type="project" value="UniProtKB-KW"/>
</dbReference>
<evidence type="ECO:0000259" key="6">
    <source>
        <dbReference type="SMART" id="SM00533"/>
    </source>
</evidence>
<dbReference type="GO" id="GO:0006298">
    <property type="term" value="P:mismatch repair"/>
    <property type="evidence" value="ECO:0007669"/>
    <property type="project" value="InterPro"/>
</dbReference>
<feature type="domain" description="DNA mismatch repair proteins mutS family" evidence="7">
    <location>
        <begin position="546"/>
        <end position="733"/>
    </location>
</feature>
<evidence type="ECO:0000256" key="3">
    <source>
        <dbReference type="ARBA" id="ARBA00022840"/>
    </source>
</evidence>
<dbReference type="GO" id="GO:0007131">
    <property type="term" value="P:reciprocal meiotic recombination"/>
    <property type="evidence" value="ECO:0007669"/>
    <property type="project" value="TreeGrafter"/>
</dbReference>
<dbReference type="InterPro" id="IPR036678">
    <property type="entry name" value="MutS_con_dom_sf"/>
</dbReference>
<reference evidence="8" key="1">
    <citation type="submission" date="2020-03" db="EMBL/GenBank/DDBJ databases">
        <title>A high-quality chromosome-level genome assembly of a woody plant with both climbing and erect habits, Rhamnella rubrinervis.</title>
        <authorList>
            <person name="Lu Z."/>
            <person name="Yang Y."/>
            <person name="Zhu X."/>
            <person name="Sun Y."/>
        </authorList>
    </citation>
    <scope>NUCLEOTIDE SEQUENCE</scope>
    <source>
        <strain evidence="8">BYM</strain>
        <tissue evidence="8">Leaf</tissue>
    </source>
</reference>
<evidence type="ECO:0000313" key="9">
    <source>
        <dbReference type="Proteomes" id="UP000796880"/>
    </source>
</evidence>
<dbReference type="FunFam" id="3.30.420.110:FF:000024">
    <property type="entry name" value="DNA mismatch repair protein MSH4"/>
    <property type="match status" value="1"/>
</dbReference>
<dbReference type="FunFam" id="1.10.1420.10:FF:000012">
    <property type="entry name" value="DNA mismatch repair protein MSH4"/>
    <property type="match status" value="1"/>
</dbReference>
<dbReference type="PANTHER" id="PTHR11361">
    <property type="entry name" value="DNA MISMATCH REPAIR PROTEIN MUTS FAMILY MEMBER"/>
    <property type="match status" value="1"/>
</dbReference>
<dbReference type="SMART" id="SM00534">
    <property type="entry name" value="MUTSac"/>
    <property type="match status" value="1"/>
</dbReference>
<dbReference type="InterPro" id="IPR007861">
    <property type="entry name" value="DNA_mismatch_repair_MutS_clamp"/>
</dbReference>
<evidence type="ECO:0000256" key="5">
    <source>
        <dbReference type="ARBA" id="ARBA00023254"/>
    </source>
</evidence>
<feature type="domain" description="DNA mismatch repair protein MutS core" evidence="6">
    <location>
        <begin position="190"/>
        <end position="531"/>
    </location>
</feature>
<evidence type="ECO:0000313" key="8">
    <source>
        <dbReference type="EMBL" id="KAF3448309.1"/>
    </source>
</evidence>
<evidence type="ECO:0000259" key="7">
    <source>
        <dbReference type="SMART" id="SM00534"/>
    </source>
</evidence>
<dbReference type="PANTHER" id="PTHR11361:SF21">
    <property type="entry name" value="MUTS PROTEIN HOMOLOG 4"/>
    <property type="match status" value="1"/>
</dbReference>
<evidence type="ECO:0000256" key="1">
    <source>
        <dbReference type="ARBA" id="ARBA00006271"/>
    </source>
</evidence>
<comment type="caution">
    <text evidence="8">The sequence shown here is derived from an EMBL/GenBank/DDBJ whole genome shotgun (WGS) entry which is preliminary data.</text>
</comment>
<dbReference type="FunFam" id="1.10.1420.10:FF:000011">
    <property type="entry name" value="DNA mismatch repair protein MSH4"/>
    <property type="match status" value="1"/>
</dbReference>
<dbReference type="InterPro" id="IPR045076">
    <property type="entry name" value="MutS"/>
</dbReference>
<gene>
    <name evidence="8" type="ORF">FNV43_RR09022</name>
</gene>
<dbReference type="GO" id="GO:0030983">
    <property type="term" value="F:mismatched DNA binding"/>
    <property type="evidence" value="ECO:0007669"/>
    <property type="project" value="InterPro"/>
</dbReference>
<dbReference type="Proteomes" id="UP000796880">
    <property type="component" value="Unassembled WGS sequence"/>
</dbReference>
<dbReference type="InterPro" id="IPR000432">
    <property type="entry name" value="DNA_mismatch_repair_MutS_C"/>
</dbReference>